<dbReference type="InterPro" id="IPR055118">
    <property type="entry name" value="FAS-like_AT_central"/>
</dbReference>
<keyword evidence="9" id="KW-1185">Reference proteome</keyword>
<dbReference type="InterPro" id="IPR013565">
    <property type="entry name" value="Fas1/AflB-like_central"/>
</dbReference>
<evidence type="ECO:0000256" key="1">
    <source>
        <dbReference type="ARBA" id="ARBA00005254"/>
    </source>
</evidence>
<dbReference type="Gene3D" id="3.40.47.10">
    <property type="match status" value="1"/>
</dbReference>
<dbReference type="Pfam" id="PF08354">
    <property type="entry name" value="Fas1-AflB-like_hel"/>
    <property type="match status" value="1"/>
</dbReference>
<dbReference type="GO" id="GO:0004318">
    <property type="term" value="F:enoyl-[acyl-carrier-protein] reductase (NADH) activity"/>
    <property type="evidence" value="ECO:0007669"/>
    <property type="project" value="InterPro"/>
</dbReference>
<dbReference type="PANTHER" id="PTHR10982">
    <property type="entry name" value="MALONYL COA-ACYL CARRIER PROTEIN TRANSACYLASE"/>
    <property type="match status" value="1"/>
</dbReference>
<dbReference type="GO" id="GO:0004312">
    <property type="term" value="F:fatty acid synthase activity"/>
    <property type="evidence" value="ECO:0007669"/>
    <property type="project" value="InterPro"/>
</dbReference>
<dbReference type="InterPro" id="IPR002539">
    <property type="entry name" value="MaoC-like_dom"/>
</dbReference>
<dbReference type="SUPFAM" id="SSF53901">
    <property type="entry name" value="Thiolase-like"/>
    <property type="match status" value="2"/>
</dbReference>
<dbReference type="Gene3D" id="3.10.129.10">
    <property type="entry name" value="Hotdog Thioesterase"/>
    <property type="match status" value="1"/>
</dbReference>
<dbReference type="SMART" id="SM00827">
    <property type="entry name" value="PKS_AT"/>
    <property type="match status" value="1"/>
</dbReference>
<keyword evidence="2" id="KW-0808">Transferase</keyword>
<dbReference type="InterPro" id="IPR001227">
    <property type="entry name" value="Ac_transferase_dom_sf"/>
</dbReference>
<dbReference type="SUPFAM" id="SSF51735">
    <property type="entry name" value="NAD(P)-binding Rossmann-fold domains"/>
    <property type="match status" value="1"/>
</dbReference>
<dbReference type="PRINTS" id="PR01483">
    <property type="entry name" value="FASYNTHASE"/>
</dbReference>
<dbReference type="InterPro" id="IPR016039">
    <property type="entry name" value="Thiolase-like"/>
</dbReference>
<dbReference type="Gene3D" id="1.20.930.70">
    <property type="match status" value="1"/>
</dbReference>
<dbReference type="InterPro" id="IPR020841">
    <property type="entry name" value="PKS_Beta-ketoAc_synthase_dom"/>
</dbReference>
<keyword evidence="3" id="KW-0378">Hydrolase</keyword>
<protein>
    <submittedName>
        <fullName evidence="8">DUF1729 domain-containing protein</fullName>
    </submittedName>
</protein>
<dbReference type="Gene3D" id="3.40.366.10">
    <property type="entry name" value="Malonyl-Coenzyme A Acyl Carrier Protein, domain 2"/>
    <property type="match status" value="3"/>
</dbReference>
<dbReference type="InterPro" id="IPR013785">
    <property type="entry name" value="Aldolase_TIM"/>
</dbReference>
<feature type="domain" description="Ketosynthase family 3 (KS3)" evidence="7">
    <location>
        <begin position="2545"/>
        <end position="3000"/>
    </location>
</feature>
<sequence length="3083" mass="324111">MTVDQFRTDASRSSHADRPTSLIDRIAAGEPYAVSFGGQGVNWLPTLAELVIDAELERSLSRVIDAATRLLEPVAGALMVARPDGFAPMTWVHALDMGEPTPNDATLTSAPLSVPGIVLTQLAAIAALRKQGLDTVAYPPTSIVGHSQGVLAVDALGSDGGEVPAGDGSLLALAHLIGAAGAIVAARRGLNVSADGSPMLSISNVVPSRVDAALAEYAASRDGSDVTLPVVAIRNGRRSVVVAGAPRHLAALQDMCEQIAAAEADERKRKLTGGSPFAPDFDPLDVSIAFHHPAMVEAVDLVATWAEQCGLDAAWAARHAKSVFVDHVDWVSTIDEVVADGAKWILDFGPADVVTRLSVPLVRGAGIGLVATALRVGQRNLFSPGGVPEVPRPWAQYAPQLVTLPDGRTVVDTAFTRLTGRSPMLLAGMTPTTVDPAIVAAAANAGHWAELAGGGQVTEAIFADNVAKLTELLEPGRQVQFNSLFLDPYLWKLQLGGNRIVQKARTQGAPLDGVIVTAGIPELDDAVALVDELAEIGLRYVAFKPGTVSQIRDVIRIAAEVPHHPIIVHIEGGRAGGHHSWEDLDDLLLATYGELRARPNVVICVGGGIGTPERASEYLLGTWAQRHDFPSMPLDGILIGTAAMATLEATTTPEVKQLLVDTAGIDEWIGAGHATAGMASGRSQLGADIHEIDNTASQCGRLLDEVAGDADLVAERRDEIIAAMADTAKPYFGDVASMTYREWLDRYATLAVGDASGDQLPWADITWQQRFVEMLQRTEARMNELDNGEIPTMFATVATVEDPHAAIDALVSVYPAVEVDVLHPADVAFFFDQCKTPGKPVNFVPVIDKDVRRWWRSDSLWQAHDPRYSADAVCIIPGPVAVAGITRVDEPVGELLNRFEAQVAADLATAGELPFEIDSRRRSELSGAGAISALLAADDVRWSGRIVASPIALLGDRNTWEVVDPQRAEHAATGAVLTVSGELGSAATVFDLVVPIAKSSVRIPIQVPASVLDGGSPIVDIDDAGTAMLDILRVAAGGQLAETVTADGRVSARTVIEWAPDTVADHASVTGYTLPTNLRPTTPAQSLGFAVPDALVGACWPSVFSVIGAARTADGARVVEGLLDLVHLDHAVLVAGDVPSTATQLTVDAAAVSVVDANVGRVIEVEVAITDGDATVASFVERFAIRGRLGAAELVDPQRAGGAVDDERSAQRKLVRAATITAPHQMNGFAFVSGDHNPIHTDANAAKLAGLGDPIVHGMWLSAAAQQVLTATDAKHPIPAPRPIRGWTARFLGMVRTGDEIAIRVDRVGLDAGREVVEVTAKVDDNLVMAATALLDAPRTVYAFPGQGIQSKGMGLDARSRSKAAREIWDRADAHTREALGFSILAVVRDNPTTLVARGTTYHHPDGVLYLTQFTQVAMATLGVAQIAELKEAGGFVEGAITCGHSVGEYNALAACAGVLPLEAVLEVVFQRGSAMHHLVPRDAHGRSDYRMAAIRPSQFGLADDDVASYIAQVGEDAGEFLEVVNLNLRGSQYAIAGTVKGLERLESDIVRRVAEFGGKRAFILVPGIDVPFHSTVLRDGVPAFRERLAELLPADLDPAILIGHYIPNLVPRLFNLSREFVTEIAELVPSEPLNEVLADFDSWAAQPSALTRVVLIELLAWQFASPVRWIETQDLLFSEPEEGGLAIQRFVEIGVKSAPTLSGIATNTLKLDAFSSAVTEVLNVERDSAVVLAQDEGIEPEDEPEATGDAPAAEAAPAAAPAVAAPAPAAAAGPRPDDLRFGPSDAVTAVIALWTKIRTDQIGAVDTIEALCDGVSSRRNQLLLDVGAELNLGAIDGAAEADMNALASTVETLARGYRPLGAVLTDAVGDQMRKILGPVGKRPTYITERVTGVWQLEAGWGLHTLVALALGTREGASVRGGDLGNLLDGAVGNVDALDALIDRAVTSVGAAHGVSVAKPSAGGAGGGATVDAAALSEFTEAITGKDGALASAAYTVLAKLGLADDASVDLLADADDEAAVLAERVSTELGSDWARTVAPSFDEARAVLIDDRWATAREDLARLWLRDQSDVDADFEALTKRFAGAGRTVAQHATWWQGKALALGNAVHARAYGAIAHEAEEPDSGVWSDDIAVVTGASAGSIAAGVVGELLAGGATVIATTSRLNSERLDFYKELYRDHARKGAALWVAPANLASYADVDALVEWIGNEQTENLGSTTGVVKPAMKPTLLFPFAAPRVAGDLTDAGGRAELEMKVLLWSVERLIAGLADVHADHNIDARVHVVLPGSPNRGMFGGDGAYAESKAALDAVVTRWSAEESWKSKTTLAHALIGWVRGTGLMGANDGMVAAVEAAGVKTWATEEMAAQLLTLCTPEQRAAAQTSPVEADFTAGLDPSIDLKALAAAAAEAADDDTAEIEKAVEALIAALPAPARAPQEAPVSWPEITAAPEDLVVVVGAGELGPYGSARTRFEMEVDEKLSAAGVLELAWNTGLITWEATPKPGWYDVESGDPVAESDIADRYHDDVVARCGIRRYDDDGEMIDNSSPLLTSVFLDEDLSFAVATEAEARAFASADPGRTKVEPNADTGDWQVTRLAGTEIRVPRRMALSRTVGGQIPTGFDPTRWGVSADMAESVDRVALWNLVATVDAFLSSGFSPDELMRWVHPGLVANTQGTGMGGMQSMRSLYLDTLLGEAKANDILQEALPNVVAAHVVQSYIGSYGAMIHPVAACATAAVSVEEGVDKIKLGKALFAVAGGFDDLGIEGIVGFGDMSATADSAKMSARGIDDRRFSRANDRRRGGFVESNGGGTILLARGDVAAQMGLPVLGVVAHAQSFGDGVHTSIPAPGLGALGAARGGLRSPLATSLNRLGVSADDVAVVSKHDTSTRANDPNEAKLHEELASAIGRNDGAPLFVVSQKSLTGHAKGGAAAFQLIGLCQVLRDGVIPPNRSLDCIDDAMEKFSHLVWPRQTLRMAGQFPLKAGLLTSLGFGHVSGLIAIVHPEAFIASLDESERDAYRARRAERLRDGNQRMLEAMCGGAPAYHRPPNRRFDESSSEAGQETKLLLDEAARLDAQGTYLVGTAE</sequence>
<dbReference type="GO" id="GO:0005835">
    <property type="term" value="C:fatty acid synthase complex"/>
    <property type="evidence" value="ECO:0007669"/>
    <property type="project" value="InterPro"/>
</dbReference>
<evidence type="ECO:0000256" key="4">
    <source>
        <dbReference type="ARBA" id="ARBA00022857"/>
    </source>
</evidence>
<dbReference type="FunFam" id="3.40.366.10:FF:000009">
    <property type="entry name" value="Fatty acid synthase Fas"/>
    <property type="match status" value="1"/>
</dbReference>
<dbReference type="GO" id="GO:0006633">
    <property type="term" value="P:fatty acid biosynthetic process"/>
    <property type="evidence" value="ECO:0007669"/>
    <property type="project" value="InterPro"/>
</dbReference>
<proteinExistence type="inferred from homology"/>
<feature type="region of interest" description="Disordered" evidence="6">
    <location>
        <begin position="3038"/>
        <end position="3059"/>
    </location>
</feature>
<feature type="region of interest" description="Disordered" evidence="6">
    <location>
        <begin position="1736"/>
        <end position="1779"/>
    </location>
</feature>
<feature type="compositionally biased region" description="Acidic residues" evidence="6">
    <location>
        <begin position="1737"/>
        <end position="1747"/>
    </location>
</feature>
<dbReference type="Pfam" id="PF22690">
    <property type="entry name" value="FAS_AT_central"/>
    <property type="match status" value="1"/>
</dbReference>
<comment type="caution">
    <text evidence="8">The sequence shown here is derived from an EMBL/GenBank/DDBJ whole genome shotgun (WGS) entry which is preliminary data.</text>
</comment>
<dbReference type="PROSITE" id="PS52004">
    <property type="entry name" value="KS3_2"/>
    <property type="match status" value="1"/>
</dbReference>
<dbReference type="InterPro" id="IPR003965">
    <property type="entry name" value="Fatty_acid_synthase"/>
</dbReference>
<dbReference type="PANTHER" id="PTHR10982:SF21">
    <property type="entry name" value="FATTY ACID SYNTHASE SUBUNIT BETA"/>
    <property type="match status" value="1"/>
</dbReference>
<dbReference type="InterPro" id="IPR014030">
    <property type="entry name" value="Ketoacyl_synth_N"/>
</dbReference>
<dbReference type="Pfam" id="PF00698">
    <property type="entry name" value="Acyl_transf_1"/>
    <property type="match status" value="1"/>
</dbReference>
<dbReference type="GO" id="GO:0016787">
    <property type="term" value="F:hydrolase activity"/>
    <property type="evidence" value="ECO:0007669"/>
    <property type="project" value="UniProtKB-KW"/>
</dbReference>
<dbReference type="Gene3D" id="3.90.25.70">
    <property type="match status" value="1"/>
</dbReference>
<dbReference type="InterPro" id="IPR029069">
    <property type="entry name" value="HotDog_dom_sf"/>
</dbReference>
<dbReference type="SUPFAM" id="SSF51412">
    <property type="entry name" value="Inosine monophosphate dehydrogenase (IMPDH)"/>
    <property type="match status" value="1"/>
</dbReference>
<evidence type="ECO:0000313" key="9">
    <source>
        <dbReference type="Proteomes" id="UP000550729"/>
    </source>
</evidence>
<dbReference type="SUPFAM" id="SSF54637">
    <property type="entry name" value="Thioesterase/thiol ester dehydrase-isomerase"/>
    <property type="match status" value="1"/>
</dbReference>
<dbReference type="InterPro" id="IPR050830">
    <property type="entry name" value="Fungal_FAS"/>
</dbReference>
<dbReference type="InterPro" id="IPR016035">
    <property type="entry name" value="Acyl_Trfase/lysoPLipase"/>
</dbReference>
<dbReference type="RefSeq" id="WP_170196257.1">
    <property type="nucleotide sequence ID" value="NZ_JABBNB010000026.1"/>
</dbReference>
<dbReference type="InterPro" id="IPR047224">
    <property type="entry name" value="FAS_alpha_su_C"/>
</dbReference>
<evidence type="ECO:0000256" key="2">
    <source>
        <dbReference type="ARBA" id="ARBA00022679"/>
    </source>
</evidence>
<dbReference type="CDD" id="cd08950">
    <property type="entry name" value="KR_fFAS_SDR_c_like"/>
    <property type="match status" value="1"/>
</dbReference>
<dbReference type="InterPro" id="IPR036291">
    <property type="entry name" value="NAD(P)-bd_dom_sf"/>
</dbReference>
<evidence type="ECO:0000256" key="5">
    <source>
        <dbReference type="ARBA" id="ARBA00023002"/>
    </source>
</evidence>
<evidence type="ECO:0000313" key="8">
    <source>
        <dbReference type="EMBL" id="NMO03755.1"/>
    </source>
</evidence>
<dbReference type="Pfam" id="PF18094">
    <property type="entry name" value="DNA_pol_B_N"/>
    <property type="match status" value="1"/>
</dbReference>
<dbReference type="Gene3D" id="3.40.50.720">
    <property type="entry name" value="NAD(P)-binding Rossmann-like Domain"/>
    <property type="match status" value="1"/>
</dbReference>
<dbReference type="CDD" id="cd00828">
    <property type="entry name" value="elong_cond_enzymes"/>
    <property type="match status" value="1"/>
</dbReference>
<comment type="similarity">
    <text evidence="1">Belongs to the enoyl-CoA hydratase/isomerase family.</text>
</comment>
<reference evidence="8 9" key="1">
    <citation type="submission" date="2020-04" db="EMBL/GenBank/DDBJ databases">
        <title>Gordonia sp. nov. TBRC 11910.</title>
        <authorList>
            <person name="Suriyachadkun C."/>
        </authorList>
    </citation>
    <scope>NUCLEOTIDE SEQUENCE [LARGE SCALE GENOMIC DNA]</scope>
    <source>
        <strain evidence="8 9">TBRC 11910</strain>
    </source>
</reference>
<evidence type="ECO:0000256" key="3">
    <source>
        <dbReference type="ARBA" id="ARBA00022801"/>
    </source>
</evidence>
<name>A0A848L3X1_9ACTN</name>
<gene>
    <name evidence="8" type="ORF">HH308_21290</name>
</gene>
<evidence type="ECO:0000259" key="7">
    <source>
        <dbReference type="PROSITE" id="PS52004"/>
    </source>
</evidence>
<dbReference type="SUPFAM" id="SSF52151">
    <property type="entry name" value="FabD/lysophospholipase-like"/>
    <property type="match status" value="2"/>
</dbReference>
<accession>A0A848L3X1</accession>
<dbReference type="Pfam" id="PF01575">
    <property type="entry name" value="MaoC_dehydratas"/>
    <property type="match status" value="1"/>
</dbReference>
<dbReference type="EMBL" id="JABBNB010000026">
    <property type="protein sequence ID" value="NMO03755.1"/>
    <property type="molecule type" value="Genomic_DNA"/>
</dbReference>
<keyword evidence="4" id="KW-0521">NADP</keyword>
<dbReference type="InterPro" id="IPR014043">
    <property type="entry name" value="Acyl_transferase_dom"/>
</dbReference>
<evidence type="ECO:0000256" key="6">
    <source>
        <dbReference type="SAM" id="MobiDB-lite"/>
    </source>
</evidence>
<dbReference type="Proteomes" id="UP000550729">
    <property type="component" value="Unassembled WGS sequence"/>
</dbReference>
<keyword evidence="5" id="KW-0560">Oxidoreductase</keyword>
<organism evidence="8 9">
    <name type="scientific">Gordonia asplenii</name>
    <dbReference type="NCBI Taxonomy" id="2725283"/>
    <lineage>
        <taxon>Bacteria</taxon>
        <taxon>Bacillati</taxon>
        <taxon>Actinomycetota</taxon>
        <taxon>Actinomycetes</taxon>
        <taxon>Mycobacteriales</taxon>
        <taxon>Gordoniaceae</taxon>
        <taxon>Gordonia</taxon>
    </lineage>
</organism>
<dbReference type="Gene3D" id="3.20.20.70">
    <property type="entry name" value="Aldolase class I"/>
    <property type="match status" value="1"/>
</dbReference>
<dbReference type="Pfam" id="PF02801">
    <property type="entry name" value="Ketoacyl-synt_C"/>
    <property type="match status" value="1"/>
</dbReference>
<dbReference type="InterPro" id="IPR014031">
    <property type="entry name" value="Ketoacyl_synth_C"/>
</dbReference>
<dbReference type="Pfam" id="PF00109">
    <property type="entry name" value="ketoacyl-synt"/>
    <property type="match status" value="1"/>
</dbReference>
<feature type="compositionally biased region" description="Low complexity" evidence="6">
    <location>
        <begin position="1748"/>
        <end position="1775"/>
    </location>
</feature>